<protein>
    <submittedName>
        <fullName evidence="2">GL17393</fullName>
    </submittedName>
</protein>
<organism evidence="3">
    <name type="scientific">Drosophila persimilis</name>
    <name type="common">Fruit fly</name>
    <dbReference type="NCBI Taxonomy" id="7234"/>
    <lineage>
        <taxon>Eukaryota</taxon>
        <taxon>Metazoa</taxon>
        <taxon>Ecdysozoa</taxon>
        <taxon>Arthropoda</taxon>
        <taxon>Hexapoda</taxon>
        <taxon>Insecta</taxon>
        <taxon>Pterygota</taxon>
        <taxon>Neoptera</taxon>
        <taxon>Endopterygota</taxon>
        <taxon>Diptera</taxon>
        <taxon>Brachycera</taxon>
        <taxon>Muscomorpha</taxon>
        <taxon>Ephydroidea</taxon>
        <taxon>Drosophilidae</taxon>
        <taxon>Drosophila</taxon>
        <taxon>Sophophora</taxon>
    </lineage>
</organism>
<keyword evidence="3" id="KW-1185">Reference proteome</keyword>
<reference evidence="2 3" key="1">
    <citation type="journal article" date="2007" name="Nature">
        <title>Evolution of genes and genomes on the Drosophila phylogeny.</title>
        <authorList>
            <consortium name="Drosophila 12 Genomes Consortium"/>
            <person name="Clark A.G."/>
            <person name="Eisen M.B."/>
            <person name="Smith D.R."/>
            <person name="Bergman C.M."/>
            <person name="Oliver B."/>
            <person name="Markow T.A."/>
            <person name="Kaufman T.C."/>
            <person name="Kellis M."/>
            <person name="Gelbart W."/>
            <person name="Iyer V.N."/>
            <person name="Pollard D.A."/>
            <person name="Sackton T.B."/>
            <person name="Larracuente A.M."/>
            <person name="Singh N.D."/>
            <person name="Abad J.P."/>
            <person name="Abt D.N."/>
            <person name="Adryan B."/>
            <person name="Aguade M."/>
            <person name="Akashi H."/>
            <person name="Anderson W.W."/>
            <person name="Aquadro C.F."/>
            <person name="Ardell D.H."/>
            <person name="Arguello R."/>
            <person name="Artieri C.G."/>
            <person name="Barbash D.A."/>
            <person name="Barker D."/>
            <person name="Barsanti P."/>
            <person name="Batterham P."/>
            <person name="Batzoglou S."/>
            <person name="Begun D."/>
            <person name="Bhutkar A."/>
            <person name="Blanco E."/>
            <person name="Bosak S.A."/>
            <person name="Bradley R.K."/>
            <person name="Brand A.D."/>
            <person name="Brent M.R."/>
            <person name="Brooks A.N."/>
            <person name="Brown R.H."/>
            <person name="Butlin R.K."/>
            <person name="Caggese C."/>
            <person name="Calvi B.R."/>
            <person name="Bernardo de Carvalho A."/>
            <person name="Caspi A."/>
            <person name="Castrezana S."/>
            <person name="Celniker S.E."/>
            <person name="Chang J.L."/>
            <person name="Chapple C."/>
            <person name="Chatterji S."/>
            <person name="Chinwalla A."/>
            <person name="Civetta A."/>
            <person name="Clifton S.W."/>
            <person name="Comeron J.M."/>
            <person name="Costello J.C."/>
            <person name="Coyne J.A."/>
            <person name="Daub J."/>
            <person name="David R.G."/>
            <person name="Delcher A.L."/>
            <person name="Delehaunty K."/>
            <person name="Do C.B."/>
            <person name="Ebling H."/>
            <person name="Edwards K."/>
            <person name="Eickbush T."/>
            <person name="Evans J.D."/>
            <person name="Filipski A."/>
            <person name="Findeiss S."/>
            <person name="Freyhult E."/>
            <person name="Fulton L."/>
            <person name="Fulton R."/>
            <person name="Garcia A.C."/>
            <person name="Gardiner A."/>
            <person name="Garfield D.A."/>
            <person name="Garvin B.E."/>
            <person name="Gibson G."/>
            <person name="Gilbert D."/>
            <person name="Gnerre S."/>
            <person name="Godfrey J."/>
            <person name="Good R."/>
            <person name="Gotea V."/>
            <person name="Gravely B."/>
            <person name="Greenberg A.J."/>
            <person name="Griffiths-Jones S."/>
            <person name="Gross S."/>
            <person name="Guigo R."/>
            <person name="Gustafson E.A."/>
            <person name="Haerty W."/>
            <person name="Hahn M.W."/>
            <person name="Halligan D.L."/>
            <person name="Halpern A.L."/>
            <person name="Halter G.M."/>
            <person name="Han M.V."/>
            <person name="Heger A."/>
            <person name="Hillier L."/>
            <person name="Hinrichs A.S."/>
            <person name="Holmes I."/>
            <person name="Hoskins R.A."/>
            <person name="Hubisz M.J."/>
            <person name="Hultmark D."/>
            <person name="Huntley M.A."/>
            <person name="Jaffe D.B."/>
            <person name="Jagadeeshan S."/>
            <person name="Jeck W.R."/>
            <person name="Johnson J."/>
            <person name="Jones C.D."/>
            <person name="Jordan W.C."/>
            <person name="Karpen G.H."/>
            <person name="Kataoka E."/>
            <person name="Keightley P.D."/>
            <person name="Kheradpour P."/>
            <person name="Kirkness E.F."/>
            <person name="Koerich L.B."/>
            <person name="Kristiansen K."/>
            <person name="Kudrna D."/>
            <person name="Kulathinal R.J."/>
            <person name="Kumar S."/>
            <person name="Kwok R."/>
            <person name="Lander E."/>
            <person name="Langley C.H."/>
            <person name="Lapoint R."/>
            <person name="Lazzaro B.P."/>
            <person name="Lee S.J."/>
            <person name="Levesque L."/>
            <person name="Li R."/>
            <person name="Lin C.F."/>
            <person name="Lin M.F."/>
            <person name="Lindblad-Toh K."/>
            <person name="Llopart A."/>
            <person name="Long M."/>
            <person name="Low L."/>
            <person name="Lozovsky E."/>
            <person name="Lu J."/>
            <person name="Luo M."/>
            <person name="Machado C.A."/>
            <person name="Makalowski W."/>
            <person name="Marzo M."/>
            <person name="Matsuda M."/>
            <person name="Matzkin L."/>
            <person name="McAllister B."/>
            <person name="McBride C.S."/>
            <person name="McKernan B."/>
            <person name="McKernan K."/>
            <person name="Mendez-Lago M."/>
            <person name="Minx P."/>
            <person name="Mollenhauer M.U."/>
            <person name="Montooth K."/>
            <person name="Mount S.M."/>
            <person name="Mu X."/>
            <person name="Myers E."/>
            <person name="Negre B."/>
            <person name="Newfeld S."/>
            <person name="Nielsen R."/>
            <person name="Noor M.A."/>
            <person name="O'Grady P."/>
            <person name="Pachter L."/>
            <person name="Papaceit M."/>
            <person name="Parisi M.J."/>
            <person name="Parisi M."/>
            <person name="Parts L."/>
            <person name="Pedersen J.S."/>
            <person name="Pesole G."/>
            <person name="Phillippy A.M."/>
            <person name="Ponting C.P."/>
            <person name="Pop M."/>
            <person name="Porcelli D."/>
            <person name="Powell J.R."/>
            <person name="Prohaska S."/>
            <person name="Pruitt K."/>
            <person name="Puig M."/>
            <person name="Quesneville H."/>
            <person name="Ram K.R."/>
            <person name="Rand D."/>
            <person name="Rasmussen M.D."/>
            <person name="Reed L.K."/>
            <person name="Reenan R."/>
            <person name="Reily A."/>
            <person name="Remington K.A."/>
            <person name="Rieger T.T."/>
            <person name="Ritchie M.G."/>
            <person name="Robin C."/>
            <person name="Rogers Y.H."/>
            <person name="Rohde C."/>
            <person name="Rozas J."/>
            <person name="Rubenfield M.J."/>
            <person name="Ruiz A."/>
            <person name="Russo S."/>
            <person name="Salzberg S.L."/>
            <person name="Sanchez-Gracia A."/>
            <person name="Saranga D.J."/>
            <person name="Sato H."/>
            <person name="Schaeffer S.W."/>
            <person name="Schatz M.C."/>
            <person name="Schlenke T."/>
            <person name="Schwartz R."/>
            <person name="Segarra C."/>
            <person name="Singh R.S."/>
            <person name="Sirot L."/>
            <person name="Sirota M."/>
            <person name="Sisneros N.B."/>
            <person name="Smith C.D."/>
            <person name="Smith T.F."/>
            <person name="Spieth J."/>
            <person name="Stage D.E."/>
            <person name="Stark A."/>
            <person name="Stephan W."/>
            <person name="Strausberg R.L."/>
            <person name="Strempel S."/>
            <person name="Sturgill D."/>
            <person name="Sutton G."/>
            <person name="Sutton G.G."/>
            <person name="Tao W."/>
            <person name="Teichmann S."/>
            <person name="Tobari Y.N."/>
            <person name="Tomimura Y."/>
            <person name="Tsolas J.M."/>
            <person name="Valente V.L."/>
            <person name="Venter E."/>
            <person name="Venter J.C."/>
            <person name="Vicario S."/>
            <person name="Vieira F.G."/>
            <person name="Vilella A.J."/>
            <person name="Villasante A."/>
            <person name="Walenz B."/>
            <person name="Wang J."/>
            <person name="Wasserman M."/>
            <person name="Watts T."/>
            <person name="Wilson D."/>
            <person name="Wilson R.K."/>
            <person name="Wing R.A."/>
            <person name="Wolfner M.F."/>
            <person name="Wong A."/>
            <person name="Wong G.K."/>
            <person name="Wu C.I."/>
            <person name="Wu G."/>
            <person name="Yamamoto D."/>
            <person name="Yang H.P."/>
            <person name="Yang S.P."/>
            <person name="Yorke J.A."/>
            <person name="Yoshida K."/>
            <person name="Zdobnov E."/>
            <person name="Zhang P."/>
            <person name="Zhang Y."/>
            <person name="Zimin A.V."/>
            <person name="Baldwin J."/>
            <person name="Abdouelleil A."/>
            <person name="Abdulkadir J."/>
            <person name="Abebe A."/>
            <person name="Abera B."/>
            <person name="Abreu J."/>
            <person name="Acer S.C."/>
            <person name="Aftuck L."/>
            <person name="Alexander A."/>
            <person name="An P."/>
            <person name="Anderson E."/>
            <person name="Anderson S."/>
            <person name="Arachi H."/>
            <person name="Azer M."/>
            <person name="Bachantsang P."/>
            <person name="Barry A."/>
            <person name="Bayul T."/>
            <person name="Berlin A."/>
            <person name="Bessette D."/>
            <person name="Bloom T."/>
            <person name="Blye J."/>
            <person name="Boguslavskiy L."/>
            <person name="Bonnet C."/>
            <person name="Boukhgalter B."/>
            <person name="Bourzgui I."/>
            <person name="Brown A."/>
            <person name="Cahill P."/>
            <person name="Channer S."/>
            <person name="Cheshatsang Y."/>
            <person name="Chuda L."/>
            <person name="Citroen M."/>
            <person name="Collymore A."/>
            <person name="Cooke P."/>
            <person name="Costello M."/>
            <person name="D'Aco K."/>
            <person name="Daza R."/>
            <person name="De Haan G."/>
            <person name="DeGray S."/>
            <person name="DeMaso C."/>
            <person name="Dhargay N."/>
            <person name="Dooley K."/>
            <person name="Dooley E."/>
            <person name="Doricent M."/>
            <person name="Dorje P."/>
            <person name="Dorjee K."/>
            <person name="Dupes A."/>
            <person name="Elong R."/>
            <person name="Falk J."/>
            <person name="Farina A."/>
            <person name="Faro S."/>
            <person name="Ferguson D."/>
            <person name="Fisher S."/>
            <person name="Foley C.D."/>
            <person name="Franke A."/>
            <person name="Friedrich D."/>
            <person name="Gadbois L."/>
            <person name="Gearin G."/>
            <person name="Gearin C.R."/>
            <person name="Giannoukos G."/>
            <person name="Goode T."/>
            <person name="Graham J."/>
            <person name="Grandbois E."/>
            <person name="Grewal S."/>
            <person name="Gyaltsen K."/>
            <person name="Hafez N."/>
            <person name="Hagos B."/>
            <person name="Hall J."/>
            <person name="Henson C."/>
            <person name="Hollinger A."/>
            <person name="Honan T."/>
            <person name="Huard M.D."/>
            <person name="Hughes L."/>
            <person name="Hurhula B."/>
            <person name="Husby M.E."/>
            <person name="Kamat A."/>
            <person name="Kanga B."/>
            <person name="Kashin S."/>
            <person name="Khazanovich D."/>
            <person name="Kisner P."/>
            <person name="Lance K."/>
            <person name="Lara M."/>
            <person name="Lee W."/>
            <person name="Lennon N."/>
            <person name="Letendre F."/>
            <person name="LeVine R."/>
            <person name="Lipovsky A."/>
            <person name="Liu X."/>
            <person name="Liu J."/>
            <person name="Liu S."/>
            <person name="Lokyitsang T."/>
            <person name="Lokyitsang Y."/>
            <person name="Lubonja R."/>
            <person name="Lui A."/>
            <person name="MacDonald P."/>
            <person name="Magnisalis V."/>
            <person name="Maru K."/>
            <person name="Matthews C."/>
            <person name="McCusker W."/>
            <person name="McDonough S."/>
            <person name="Mehta T."/>
            <person name="Meldrim J."/>
            <person name="Meneus L."/>
            <person name="Mihai O."/>
            <person name="Mihalev A."/>
            <person name="Mihova T."/>
            <person name="Mittelman R."/>
            <person name="Mlenga V."/>
            <person name="Montmayeur A."/>
            <person name="Mulrain L."/>
            <person name="Navidi A."/>
            <person name="Naylor J."/>
            <person name="Negash T."/>
            <person name="Nguyen T."/>
            <person name="Nguyen N."/>
            <person name="Nicol R."/>
            <person name="Norbu C."/>
            <person name="Norbu N."/>
            <person name="Novod N."/>
            <person name="O'Neill B."/>
            <person name="Osman S."/>
            <person name="Markiewicz E."/>
            <person name="Oyono O.L."/>
            <person name="Patti C."/>
            <person name="Phunkhang P."/>
            <person name="Pierre F."/>
            <person name="Priest M."/>
            <person name="Raghuraman S."/>
            <person name="Rege F."/>
            <person name="Reyes R."/>
            <person name="Rise C."/>
            <person name="Rogov P."/>
            <person name="Ross K."/>
            <person name="Ryan E."/>
            <person name="Settipalli S."/>
            <person name="Shea T."/>
            <person name="Sherpa N."/>
            <person name="Shi L."/>
            <person name="Shih D."/>
            <person name="Sparrow T."/>
            <person name="Spaulding J."/>
            <person name="Stalker J."/>
            <person name="Stange-Thomann N."/>
            <person name="Stavropoulos S."/>
            <person name="Stone C."/>
            <person name="Strader C."/>
            <person name="Tesfaye S."/>
            <person name="Thomson T."/>
            <person name="Thoulutsang Y."/>
            <person name="Thoulutsang D."/>
            <person name="Topham K."/>
            <person name="Topping I."/>
            <person name="Tsamla T."/>
            <person name="Vassiliev H."/>
            <person name="Vo A."/>
            <person name="Wangchuk T."/>
            <person name="Wangdi T."/>
            <person name="Weiand M."/>
            <person name="Wilkinson J."/>
            <person name="Wilson A."/>
            <person name="Yadav S."/>
            <person name="Young G."/>
            <person name="Yu Q."/>
            <person name="Zembek L."/>
            <person name="Zhong D."/>
            <person name="Zimmer A."/>
            <person name="Zwirko Z."/>
            <person name="Jaffe D.B."/>
            <person name="Alvarez P."/>
            <person name="Brockman W."/>
            <person name="Butler J."/>
            <person name="Chin C."/>
            <person name="Gnerre S."/>
            <person name="Grabherr M."/>
            <person name="Kleber M."/>
            <person name="Mauceli E."/>
            <person name="MacCallum I."/>
        </authorList>
    </citation>
    <scope>NUCLEOTIDE SEQUENCE [LARGE SCALE GENOMIC DNA]</scope>
    <source>
        <strain evidence="3">MSH-3 / Tucson 14011-0111.49</strain>
    </source>
</reference>
<evidence type="ECO:0000313" key="2">
    <source>
        <dbReference type="EMBL" id="EDW35683.1"/>
    </source>
</evidence>
<dbReference type="Proteomes" id="UP000008744">
    <property type="component" value="Unassembled WGS sequence"/>
</dbReference>
<feature type="compositionally biased region" description="Basic and acidic residues" evidence="1">
    <location>
        <begin position="20"/>
        <end position="42"/>
    </location>
</feature>
<accession>B4GGR3</accession>
<name>B4GGR3_DROPE</name>
<proteinExistence type="predicted"/>
<evidence type="ECO:0000313" key="3">
    <source>
        <dbReference type="Proteomes" id="UP000008744"/>
    </source>
</evidence>
<evidence type="ECO:0000256" key="1">
    <source>
        <dbReference type="SAM" id="MobiDB-lite"/>
    </source>
</evidence>
<dbReference type="HOGENOM" id="CLU_2724888_0_0_1"/>
<dbReference type="EMBL" id="CH479183">
    <property type="protein sequence ID" value="EDW35683.1"/>
    <property type="molecule type" value="Genomic_DNA"/>
</dbReference>
<gene>
    <name evidence="2" type="primary">Dper\GL17393</name>
    <name evidence="2" type="ORF">Dper_GL17393</name>
</gene>
<dbReference type="AlphaFoldDB" id="B4GGR3"/>
<sequence>MSGSSSPASTKKPSVTPTTDSRRETILKRPSDVDAAQVKDDGPTSSHAVEFENLIDMGLAMWIVDPVRVLVN</sequence>
<feature type="compositionally biased region" description="Polar residues" evidence="1">
    <location>
        <begin position="1"/>
        <end position="19"/>
    </location>
</feature>
<feature type="region of interest" description="Disordered" evidence="1">
    <location>
        <begin position="1"/>
        <end position="45"/>
    </location>
</feature>